<dbReference type="EMBL" id="CAMXCT030000050">
    <property type="protein sequence ID" value="CAL4760359.1"/>
    <property type="molecule type" value="Genomic_DNA"/>
</dbReference>
<keyword evidence="5" id="KW-1185">Reference proteome</keyword>
<gene>
    <name evidence="3" type="ORF">C1SCF055_LOCUS1577</name>
</gene>
<protein>
    <submittedName>
        <fullName evidence="3">Uncharacterized protein</fullName>
    </submittedName>
</protein>
<dbReference type="EMBL" id="CAMXCT010000050">
    <property type="protein sequence ID" value="CAI3973047.1"/>
    <property type="molecule type" value="Genomic_DNA"/>
</dbReference>
<dbReference type="SUPFAM" id="SSF53098">
    <property type="entry name" value="Ribonuclease H-like"/>
    <property type="match status" value="1"/>
</dbReference>
<dbReference type="InterPro" id="IPR036397">
    <property type="entry name" value="RNaseH_sf"/>
</dbReference>
<evidence type="ECO:0000256" key="2">
    <source>
        <dbReference type="SAM" id="MobiDB-lite"/>
    </source>
</evidence>
<feature type="region of interest" description="Disordered" evidence="2">
    <location>
        <begin position="97"/>
        <end position="148"/>
    </location>
</feature>
<dbReference type="InterPro" id="IPR012337">
    <property type="entry name" value="RNaseH-like_sf"/>
</dbReference>
<feature type="compositionally biased region" description="Polar residues" evidence="2">
    <location>
        <begin position="102"/>
        <end position="119"/>
    </location>
</feature>
<feature type="non-terminal residue" evidence="3">
    <location>
        <position position="1395"/>
    </location>
</feature>
<evidence type="ECO:0000313" key="3">
    <source>
        <dbReference type="EMBL" id="CAI3973047.1"/>
    </source>
</evidence>
<organism evidence="3">
    <name type="scientific">Cladocopium goreaui</name>
    <dbReference type="NCBI Taxonomy" id="2562237"/>
    <lineage>
        <taxon>Eukaryota</taxon>
        <taxon>Sar</taxon>
        <taxon>Alveolata</taxon>
        <taxon>Dinophyceae</taxon>
        <taxon>Suessiales</taxon>
        <taxon>Symbiodiniaceae</taxon>
        <taxon>Cladocopium</taxon>
    </lineage>
</organism>
<feature type="coiled-coil region" evidence="1">
    <location>
        <begin position="184"/>
        <end position="255"/>
    </location>
</feature>
<accession>A0A9P1BGT4</accession>
<comment type="caution">
    <text evidence="3">The sequence shown here is derived from an EMBL/GenBank/DDBJ whole genome shotgun (WGS) entry which is preliminary data.</text>
</comment>
<dbReference type="GO" id="GO:0003676">
    <property type="term" value="F:nucleic acid binding"/>
    <property type="evidence" value="ECO:0007669"/>
    <property type="project" value="InterPro"/>
</dbReference>
<dbReference type="EMBL" id="CAMXCT020000050">
    <property type="protein sequence ID" value="CAL1126422.1"/>
    <property type="molecule type" value="Genomic_DNA"/>
</dbReference>
<evidence type="ECO:0000313" key="5">
    <source>
        <dbReference type="Proteomes" id="UP001152797"/>
    </source>
</evidence>
<sequence length="1395" mass="157203">PLPERALLARGTTPSGDIWCVLWEETAATKSDRQKKLVFAPHWSCAFDQTCAPTHQENPWETSLQGSAQQTYQATAYRDAWPTTRRFDWEQWEEWEADDNSWKSQQSEGKGAGSLSTSPFAPLAPEMPAWTSTEASTGSNTPFATSTFNPNTAEQLAQKKECVAALRAAYPDGNAIPSETKDLIDKMDKDIEKIEKDNNKFAQKALTETLEAKKAHRTRWIKHITEAVTTWQEQLKEYQKQQASLQEVITKAKEDIELARSAIQTLSSTASQAMLASMPPITPVTAEQEDGATDADKEEETLQGQLQTVLQDCAAVLSRECTTPTLDGEDMAMDDAERDKKELLLREEPALLLSYEEMTEMHERHMLRKMNQTYPRLALQTAVNLVIFIAVCISIDLDINKVMEGTVPRAPPVQQIEHGAYLRIIVPPPLDNTWDIAHALRIFHEAYDLFEPTAAGRIAVVTIQPETDFSAEVLESEDDYSNLLQYKSKVSEFCLEPKFPTIVQPDTCKGTDLQEDIDVPMTSSHPTTRLSRRPRPLHDGTEQWFWDLGQFFSAEAVQEVFDGDSYLYLQTWYVDHRHYIHCRQPRPLRLDQCAVAWLEEFRYLWRDLLDPTTPFSVFVIRPRPPQGRYQDYSCHVLIEQNRPQGKSAGVLTTVLPGSRENDIVQGAYSVPRFVRIDDLIETMSLQPYCDGNRCTAFYHFEPIHLVQATELATGFSIKIQVTQTQLQLPISPQSQPSDFDESFLMQRPDSNAPQEVGEVSPRPATEPACPTFQFDPNAAVFTPELPDLASMNEFIQDLHALWSRASFSWEREPPTAEFISWFVDHREMYPTDDAPGSITFLGWQAQQIMYEHQNRAFTGTDQIGAEFAEREALIFAGLWRLALNSTIPTIFRTDSSTTADQSMGRAGFAATHPTIALLRGIFQALTAGMRYSELEVSHVKGHAGDVWNELADFLAKSEAANGHRLHRQSINLLELQSIMPYLWMFLDSNSGLPSLTRHGFDVSPPNLPAADKSETVQQDPQGLSQCQDVNLSVASLNVGSLFLSPDGFSGKLTYLRQQMNAHAIHIMGIQEARSPPGVSTADDSTTFSGFRVGLTIATWVLPGDSFADVVFGLLWAKLLRKLEDSTQGVLAVSLRNFIRTYPISWTKCRKTLAAFCQQFTEEDAAVLNWSFPVVVHCMTQMQQEKYWDFLHNDQAAVILHKPATICEWEKWCADLADQPPPEWTQWTPQPQSLTRQKILLHAFAGRRRRGDIEWYLDLLSQQLEGCVILTVSIDIVIDSVHGDIAKEETRVMWLHHIRQGHVAGFIAGPPCNTWSRVRAVQLAGNKGPRVIRTPDAPWGLNELRLGELHQVTIGTILLGFAFECMLAMAMYSGSGLLEHPKDSEDESTVSIWRLP</sequence>
<evidence type="ECO:0000256" key="1">
    <source>
        <dbReference type="SAM" id="Coils"/>
    </source>
</evidence>
<reference evidence="3" key="1">
    <citation type="submission" date="2022-10" db="EMBL/GenBank/DDBJ databases">
        <authorList>
            <person name="Chen Y."/>
            <person name="Dougan E. K."/>
            <person name="Chan C."/>
            <person name="Rhodes N."/>
            <person name="Thang M."/>
        </authorList>
    </citation>
    <scope>NUCLEOTIDE SEQUENCE</scope>
</reference>
<dbReference type="Gene3D" id="3.30.420.10">
    <property type="entry name" value="Ribonuclease H-like superfamily/Ribonuclease H"/>
    <property type="match status" value="1"/>
</dbReference>
<reference evidence="4" key="2">
    <citation type="submission" date="2024-04" db="EMBL/GenBank/DDBJ databases">
        <authorList>
            <person name="Chen Y."/>
            <person name="Shah S."/>
            <person name="Dougan E. K."/>
            <person name="Thang M."/>
            <person name="Chan C."/>
        </authorList>
    </citation>
    <scope>NUCLEOTIDE SEQUENCE [LARGE SCALE GENOMIC DNA]</scope>
</reference>
<dbReference type="Proteomes" id="UP001152797">
    <property type="component" value="Unassembled WGS sequence"/>
</dbReference>
<feature type="compositionally biased region" description="Polar residues" evidence="2">
    <location>
        <begin position="130"/>
        <end position="148"/>
    </location>
</feature>
<evidence type="ECO:0000313" key="4">
    <source>
        <dbReference type="EMBL" id="CAL1126422.1"/>
    </source>
</evidence>
<feature type="non-terminal residue" evidence="3">
    <location>
        <position position="1"/>
    </location>
</feature>
<keyword evidence="1" id="KW-0175">Coiled coil</keyword>
<proteinExistence type="predicted"/>
<name>A0A9P1BGT4_9DINO</name>